<dbReference type="InterPro" id="IPR017938">
    <property type="entry name" value="Riboflavin_synthase-like_b-brl"/>
</dbReference>
<dbReference type="AlphaFoldDB" id="A0A2H0RND9"/>
<evidence type="ECO:0000256" key="3">
    <source>
        <dbReference type="ARBA" id="ARBA00012827"/>
    </source>
</evidence>
<evidence type="ECO:0000256" key="6">
    <source>
        <dbReference type="ARBA" id="ARBA00022679"/>
    </source>
</evidence>
<evidence type="ECO:0000256" key="8">
    <source>
        <dbReference type="NCBIfam" id="TIGR00187"/>
    </source>
</evidence>
<evidence type="ECO:0000256" key="9">
    <source>
        <dbReference type="PROSITE-ProRule" id="PRU00524"/>
    </source>
</evidence>
<feature type="domain" description="Lumazine-binding" evidence="10">
    <location>
        <begin position="10"/>
        <end position="104"/>
    </location>
</feature>
<dbReference type="NCBIfam" id="NF006767">
    <property type="entry name" value="PRK09289.1"/>
    <property type="match status" value="1"/>
</dbReference>
<keyword evidence="5" id="KW-0686">Riboflavin biosynthesis</keyword>
<comment type="caution">
    <text evidence="11">The sequence shown here is derived from an EMBL/GenBank/DDBJ whole genome shotgun (WGS) entry which is preliminary data.</text>
</comment>
<dbReference type="Proteomes" id="UP000230084">
    <property type="component" value="Unassembled WGS sequence"/>
</dbReference>
<proteinExistence type="predicted"/>
<dbReference type="PIRSF" id="PIRSF000498">
    <property type="entry name" value="Riboflavin_syn_A"/>
    <property type="match status" value="1"/>
</dbReference>
<evidence type="ECO:0000256" key="5">
    <source>
        <dbReference type="ARBA" id="ARBA00022619"/>
    </source>
</evidence>
<feature type="repeat" description="Lumazine-binding" evidence="9">
    <location>
        <begin position="10"/>
        <end position="104"/>
    </location>
</feature>
<evidence type="ECO:0000313" key="12">
    <source>
        <dbReference type="Proteomes" id="UP000230084"/>
    </source>
</evidence>
<comment type="pathway">
    <text evidence="2">Cofactor biosynthesis; riboflavin biosynthesis; riboflavin from 2-hydroxy-3-oxobutyl phosphate and 5-amino-6-(D-ribitylamino)uracil: step 2/2.</text>
</comment>
<organism evidence="11 12">
    <name type="scientific">Candidatus Uhrbacteria bacterium CG10_big_fil_rev_8_21_14_0_10_50_16</name>
    <dbReference type="NCBI Taxonomy" id="1975039"/>
    <lineage>
        <taxon>Bacteria</taxon>
        <taxon>Candidatus Uhriibacteriota</taxon>
    </lineage>
</organism>
<dbReference type="FunFam" id="2.40.30.20:FF:000004">
    <property type="entry name" value="Riboflavin synthase, alpha subunit"/>
    <property type="match status" value="1"/>
</dbReference>
<dbReference type="CDD" id="cd00402">
    <property type="entry name" value="Riboflavin_synthase_like"/>
    <property type="match status" value="1"/>
</dbReference>
<dbReference type="GO" id="GO:0004746">
    <property type="term" value="F:riboflavin synthase activity"/>
    <property type="evidence" value="ECO:0007669"/>
    <property type="project" value="UniProtKB-UniRule"/>
</dbReference>
<evidence type="ECO:0000256" key="1">
    <source>
        <dbReference type="ARBA" id="ARBA00002803"/>
    </source>
</evidence>
<gene>
    <name evidence="11" type="ORF">COV06_01360</name>
</gene>
<dbReference type="NCBIfam" id="TIGR00187">
    <property type="entry name" value="ribE"/>
    <property type="match status" value="1"/>
</dbReference>
<protein>
    <recommendedName>
        <fullName evidence="4 8">Riboflavin synthase</fullName>
        <ecNumber evidence="3 8">2.5.1.9</ecNumber>
    </recommendedName>
</protein>
<evidence type="ECO:0000259" key="10">
    <source>
        <dbReference type="PROSITE" id="PS51177"/>
    </source>
</evidence>
<dbReference type="EC" id="2.5.1.9" evidence="3 8"/>
<dbReference type="InterPro" id="IPR001783">
    <property type="entry name" value="Lumazine-bd"/>
</dbReference>
<dbReference type="InterPro" id="IPR023366">
    <property type="entry name" value="ATP_synth_asu-like_sf"/>
</dbReference>
<feature type="domain" description="Lumazine-binding" evidence="10">
    <location>
        <begin position="105"/>
        <end position="201"/>
    </location>
</feature>
<dbReference type="Gene3D" id="2.40.30.20">
    <property type="match status" value="2"/>
</dbReference>
<comment type="function">
    <text evidence="1">Catalyzes the dismutation of two molecules of 6,7-dimethyl-8-ribityllumazine, resulting in the formation of riboflavin and 5-amino-6-(D-ribitylamino)uracil.</text>
</comment>
<sequence>MSAFFTTPSMFTGIIKQLGTITSMDRHGDDMRLCVEIHPVPEVDIGASVSNSGVCLTVVETSNSRLSFDVMTQTVKLTSLANKNVGDQLNIETSLRVGDEMGGHFVYGHVDGVAHVTQIQQKGDSVVMTIQPPEHLMRYLAPQGSVAIDGVSLTVADQREHDFDVSLIDHTMKVTTLGRLTVGAAVNIEVDMMMKYLDRLTNAKPV</sequence>
<evidence type="ECO:0000256" key="4">
    <source>
        <dbReference type="ARBA" id="ARBA00013950"/>
    </source>
</evidence>
<dbReference type="NCBIfam" id="NF009566">
    <property type="entry name" value="PRK13020.1"/>
    <property type="match status" value="1"/>
</dbReference>
<dbReference type="Pfam" id="PF00677">
    <property type="entry name" value="Lum_binding"/>
    <property type="match status" value="2"/>
</dbReference>
<evidence type="ECO:0000313" key="11">
    <source>
        <dbReference type="EMBL" id="PIR48028.1"/>
    </source>
</evidence>
<reference evidence="11 12" key="1">
    <citation type="submission" date="2017-09" db="EMBL/GenBank/DDBJ databases">
        <title>Depth-based differentiation of microbial function through sediment-hosted aquifers and enrichment of novel symbionts in the deep terrestrial subsurface.</title>
        <authorList>
            <person name="Probst A.J."/>
            <person name="Ladd B."/>
            <person name="Jarett J.K."/>
            <person name="Geller-Mcgrath D.E."/>
            <person name="Sieber C.M."/>
            <person name="Emerson J.B."/>
            <person name="Anantharaman K."/>
            <person name="Thomas B.C."/>
            <person name="Malmstrom R."/>
            <person name="Stieglmeier M."/>
            <person name="Klingl A."/>
            <person name="Woyke T."/>
            <person name="Ryan C.M."/>
            <person name="Banfield J.F."/>
        </authorList>
    </citation>
    <scope>NUCLEOTIDE SEQUENCE [LARGE SCALE GENOMIC DNA]</scope>
    <source>
        <strain evidence="11">CG10_big_fil_rev_8_21_14_0_10_50_16</strain>
    </source>
</reference>
<feature type="repeat" description="Lumazine-binding" evidence="9">
    <location>
        <begin position="105"/>
        <end position="201"/>
    </location>
</feature>
<dbReference type="GO" id="GO:0009231">
    <property type="term" value="P:riboflavin biosynthetic process"/>
    <property type="evidence" value="ECO:0007669"/>
    <property type="project" value="UniProtKB-KW"/>
</dbReference>
<dbReference type="InterPro" id="IPR026017">
    <property type="entry name" value="Lumazine-bd_dom"/>
</dbReference>
<keyword evidence="6" id="KW-0808">Transferase</keyword>
<dbReference type="SUPFAM" id="SSF63380">
    <property type="entry name" value="Riboflavin synthase domain-like"/>
    <property type="match status" value="2"/>
</dbReference>
<dbReference type="PANTHER" id="PTHR21098:SF0">
    <property type="entry name" value="RIBOFLAVIN SYNTHASE"/>
    <property type="match status" value="1"/>
</dbReference>
<dbReference type="PANTHER" id="PTHR21098">
    <property type="entry name" value="RIBOFLAVIN SYNTHASE ALPHA CHAIN"/>
    <property type="match status" value="1"/>
</dbReference>
<name>A0A2H0RND9_9BACT</name>
<dbReference type="EMBL" id="PCYM01000001">
    <property type="protein sequence ID" value="PIR48028.1"/>
    <property type="molecule type" value="Genomic_DNA"/>
</dbReference>
<evidence type="ECO:0000256" key="2">
    <source>
        <dbReference type="ARBA" id="ARBA00004887"/>
    </source>
</evidence>
<keyword evidence="7" id="KW-0677">Repeat</keyword>
<dbReference type="PROSITE" id="PS51177">
    <property type="entry name" value="LUMAZINE_BIND"/>
    <property type="match status" value="2"/>
</dbReference>
<evidence type="ECO:0000256" key="7">
    <source>
        <dbReference type="ARBA" id="ARBA00022737"/>
    </source>
</evidence>
<accession>A0A2H0RND9</accession>